<evidence type="ECO:0000313" key="2">
    <source>
        <dbReference type="Proteomes" id="UP000824111"/>
    </source>
</evidence>
<reference evidence="1" key="1">
    <citation type="submission" date="2020-10" db="EMBL/GenBank/DDBJ databases">
        <authorList>
            <person name="Gilroy R."/>
        </authorList>
    </citation>
    <scope>NUCLEOTIDE SEQUENCE</scope>
    <source>
        <strain evidence="1">ChiSjej4B22-9803</strain>
    </source>
</reference>
<name>A0A9D1S6L8_9FIRM</name>
<organism evidence="1 2">
    <name type="scientific">Candidatus Avimonoglobus intestinipullorum</name>
    <dbReference type="NCBI Taxonomy" id="2840699"/>
    <lineage>
        <taxon>Bacteria</taxon>
        <taxon>Bacillati</taxon>
        <taxon>Bacillota</taxon>
        <taxon>Clostridia</taxon>
        <taxon>Eubacteriales</taxon>
        <taxon>Candidatus Avimonoglobus</taxon>
    </lineage>
</organism>
<reference evidence="1" key="2">
    <citation type="journal article" date="2021" name="PeerJ">
        <title>Extensive microbial diversity within the chicken gut microbiome revealed by metagenomics and culture.</title>
        <authorList>
            <person name="Gilroy R."/>
            <person name="Ravi A."/>
            <person name="Getino M."/>
            <person name="Pursley I."/>
            <person name="Horton D.L."/>
            <person name="Alikhan N.F."/>
            <person name="Baker D."/>
            <person name="Gharbi K."/>
            <person name="Hall N."/>
            <person name="Watson M."/>
            <person name="Adriaenssens E.M."/>
            <person name="Foster-Nyarko E."/>
            <person name="Jarju S."/>
            <person name="Secka A."/>
            <person name="Antonio M."/>
            <person name="Oren A."/>
            <person name="Chaudhuri R.R."/>
            <person name="La Ragione R."/>
            <person name="Hildebrand F."/>
            <person name="Pallen M.J."/>
        </authorList>
    </citation>
    <scope>NUCLEOTIDE SEQUENCE</scope>
    <source>
        <strain evidence="1">ChiSjej4B22-9803</strain>
    </source>
</reference>
<protein>
    <recommendedName>
        <fullName evidence="3">FG-GAP repeat protein</fullName>
    </recommendedName>
</protein>
<dbReference type="InterPro" id="IPR011047">
    <property type="entry name" value="Quinoprotein_ADH-like_sf"/>
</dbReference>
<dbReference type="SUPFAM" id="SSF50998">
    <property type="entry name" value="Quinoprotein alcohol dehydrogenase-like"/>
    <property type="match status" value="1"/>
</dbReference>
<dbReference type="Proteomes" id="UP000824111">
    <property type="component" value="Unassembled WGS sequence"/>
</dbReference>
<dbReference type="EMBL" id="DVND01000151">
    <property type="protein sequence ID" value="HIU48860.1"/>
    <property type="molecule type" value="Genomic_DNA"/>
</dbReference>
<comment type="caution">
    <text evidence="1">The sequence shown here is derived from an EMBL/GenBank/DDBJ whole genome shotgun (WGS) entry which is preliminary data.</text>
</comment>
<dbReference type="AlphaFoldDB" id="A0A9D1S6L8"/>
<accession>A0A9D1S6L8</accession>
<proteinExistence type="predicted"/>
<sequence>MKIECLKKFDLGIPAKQVRSVPVSMGEGKEAVLFVYSLDEGVDPGEEYYHHPVDTLKLALFDMDGKRLWTRDLGPGVIPGIWFCPVLSLDLDKDGVDEIYFLNNINPDAPFSFIYRKLEAIDPRTGETAGRWDWPQNTFEERMSLSYRFYLVAGYAHGEPVLILSQGTYGDMYLQGYGPGMVKKWEKVIRMDEPGPRASHLTPVLDFNDDGVDELFWGERLLSVEDGHEVVCCDKFNYQGHSDIIIPYLDFKTGKKYIFTCREGDDREGVPRVVTFYPDGTRAWTALEHGHMHFAWLATLGNKEEYRRVVMAMDLVRYPGENGLVTEAPVEYYFDAFTGTPVELKLPCFGSWLIPIDINGDGFSEFYCSEGEYEGWLFDQHGEKIIKLEGMQVKNGVIIKEYPCEQLMLAGKDGIVRVYGDREAKGSEIFNFRHTYKGYHAFNQHLMASGYNHYRSNISCGI</sequence>
<evidence type="ECO:0008006" key="3">
    <source>
        <dbReference type="Google" id="ProtNLM"/>
    </source>
</evidence>
<gene>
    <name evidence="1" type="ORF">IAB04_05805</name>
</gene>
<evidence type="ECO:0000313" key="1">
    <source>
        <dbReference type="EMBL" id="HIU48860.1"/>
    </source>
</evidence>